<evidence type="ECO:0000256" key="1">
    <source>
        <dbReference type="SAM" id="Coils"/>
    </source>
</evidence>
<feature type="coiled-coil region" evidence="1">
    <location>
        <begin position="1039"/>
        <end position="1073"/>
    </location>
</feature>
<name>A0AA86Q887_9EUKA</name>
<feature type="coiled-coil region" evidence="1">
    <location>
        <begin position="372"/>
        <end position="413"/>
    </location>
</feature>
<feature type="coiled-coil region" evidence="1">
    <location>
        <begin position="1196"/>
        <end position="1223"/>
    </location>
</feature>
<accession>A0AA86Q887</accession>
<proteinExistence type="predicted"/>
<feature type="coiled-coil region" evidence="1">
    <location>
        <begin position="120"/>
        <end position="147"/>
    </location>
</feature>
<feature type="coiled-coil region" evidence="1">
    <location>
        <begin position="48"/>
        <end position="75"/>
    </location>
</feature>
<organism evidence="2">
    <name type="scientific">Hexamita inflata</name>
    <dbReference type="NCBI Taxonomy" id="28002"/>
    <lineage>
        <taxon>Eukaryota</taxon>
        <taxon>Metamonada</taxon>
        <taxon>Diplomonadida</taxon>
        <taxon>Hexamitidae</taxon>
        <taxon>Hexamitinae</taxon>
        <taxon>Hexamita</taxon>
    </lineage>
</organism>
<gene>
    <name evidence="2" type="ORF">HINF_LOCUS41959</name>
    <name evidence="3" type="ORF">HINF_LOCUS43051</name>
</gene>
<evidence type="ECO:0000313" key="2">
    <source>
        <dbReference type="EMBL" id="CAI9954314.1"/>
    </source>
</evidence>
<dbReference type="EMBL" id="CAXDID020000178">
    <property type="protein sequence ID" value="CAL6049191.1"/>
    <property type="molecule type" value="Genomic_DNA"/>
</dbReference>
<keyword evidence="1" id="KW-0175">Coiled coil</keyword>
<feature type="coiled-coil region" evidence="1">
    <location>
        <begin position="748"/>
        <end position="783"/>
    </location>
</feature>
<evidence type="ECO:0000313" key="4">
    <source>
        <dbReference type="Proteomes" id="UP001642409"/>
    </source>
</evidence>
<dbReference type="EMBL" id="CATOUU010000848">
    <property type="protein sequence ID" value="CAI9954314.1"/>
    <property type="molecule type" value="Genomic_DNA"/>
</dbReference>
<evidence type="ECO:0000313" key="3">
    <source>
        <dbReference type="EMBL" id="CAL6049191.1"/>
    </source>
</evidence>
<protein>
    <submittedName>
        <fullName evidence="2">Uncharacterized protein</fullName>
    </submittedName>
</protein>
<reference evidence="3 4" key="2">
    <citation type="submission" date="2024-07" db="EMBL/GenBank/DDBJ databases">
        <authorList>
            <person name="Akdeniz Z."/>
        </authorList>
    </citation>
    <scope>NUCLEOTIDE SEQUENCE [LARGE SCALE GENOMIC DNA]</scope>
</reference>
<reference evidence="2" key="1">
    <citation type="submission" date="2023-06" db="EMBL/GenBank/DDBJ databases">
        <authorList>
            <person name="Kurt Z."/>
        </authorList>
    </citation>
    <scope>NUCLEOTIDE SEQUENCE</scope>
</reference>
<feature type="coiled-coil region" evidence="1">
    <location>
        <begin position="447"/>
        <end position="481"/>
    </location>
</feature>
<sequence>MAEDFQQGQILSSNNQLLFDNLGNKIILLEYTLQQQQKKYAAERQLFSQQFQNYREQAEDRISQLQTQLQNTILSVYVRRKQLCMNASEVPELLQQEVKFSDFRKQEIEQQNEIKMRELQETHSLQLRQLQEQNKLYESQIQTLKLLCSQKQQPGHISGRPSNRSFDEPFSSIRTQNLINVIRDPSISKDPVEDFTQQTDKQNSVKSQNPILEHSLPWVLANEAAYSTLSQNHAAVLDENKILTDQVQKLVNKVRLNEKYALMYQKNQKTVTDLQHQLETEQIKYNTDVSNYENLILKNKEERDLILVEHQKTINLHLAQQQTLILENNQLKTQLLEQRDTIFAEQTIKQKLNKQQDAGAFQQQIVYLLNFEQIYKRTLKELTERIAELNVTNEELRLQQLKFNDRIIEMKEEIQQKVQNSFEPLLQSLNKTKSANVAELIRYKVLLDKQVEERNTMKEMVEQANRESDQLKHFLQEYQDKGREQSTQVNQMQNSVKTLQRNLIHEIQVQIEMKQKVNSCQITIQQLKEQLLNTEVTKNQIIHSLSNELIKHLRADQINTHPLEQVQQIIQTAQYVKVHGIQELLPETQLAQVKFEQESLELSKYEKQILELQLDQVSVSTTEVQTDTKTLVHKEVQCHHFQTFTSDVGQQVSFYSSESELLQAAYQQIENQSKQLKKYESMYSSLDTLKDRLFQEAYKEDIAMVAQWRNECAMMRQDNIATMERYLVLLHKVQAHRCPTFEDFKPIVDEMMQKLENEKNTIIQKLENRQSELENDLILQQNATEFQKSKYIKLKGHILNFKPLDLQNQKLEASLQKLKSLDQSLDQFKNLADYVQVQKEMLMKKKVNQQTQTLSRPTPLIINSESPAELVTRSKNLATTKYADGKLKSQTMMKQSSRLSGRFDSIEKQFSSKSGKSSVHVPSIEKTAKMSDFQAIQLENSSSVVLEQVDSVDLGQKHIEGHDVFESDDEEMEYNMSNLTASDVSFYDTTVQLGLPYEILEDIEMMQQNELFSYRLRDLTRQQKLIQSQQQTQLFKQQCVTYQTQLQDAELAHEALEREIIELQFQLNEFRFKNAHFIDKQINNAQKAAAQFGQTFKINKNNLDKYVKPSEYSQKLTSKLDSSEFSLISSKPSSLPRQISKPLQSIKTDTRPDSVKTGSRHFVQRRIKDILNPNISNELIKNALNIQRGSKPTSQLKDQQQELKETNKEVKTILEENNIKEIQSESSDVFVPANIEQGLDLKVDSLFKKVSPVNEQSFLTTAPVFVTKNIRLMRIRPGIEKGNNILDNVLKK</sequence>
<comment type="caution">
    <text evidence="2">The sequence shown here is derived from an EMBL/GenBank/DDBJ whole genome shotgun (WGS) entry which is preliminary data.</text>
</comment>
<dbReference type="Proteomes" id="UP001642409">
    <property type="component" value="Unassembled WGS sequence"/>
</dbReference>
<keyword evidence="4" id="KW-1185">Reference proteome</keyword>